<dbReference type="Pfam" id="PF05154">
    <property type="entry name" value="TM2"/>
    <property type="match status" value="1"/>
</dbReference>
<evidence type="ECO:0000259" key="7">
    <source>
        <dbReference type="Pfam" id="PF05154"/>
    </source>
</evidence>
<evidence type="ECO:0000313" key="9">
    <source>
        <dbReference type="Proteomes" id="UP000256779"/>
    </source>
</evidence>
<dbReference type="OrthoDB" id="9816361at2"/>
<name>A0A3D9L0D3_MARFU</name>
<accession>A0A3D9L0D3</accession>
<organism evidence="8 9">
    <name type="scientific">Marinoscillum furvescens DSM 4134</name>
    <dbReference type="NCBI Taxonomy" id="1122208"/>
    <lineage>
        <taxon>Bacteria</taxon>
        <taxon>Pseudomonadati</taxon>
        <taxon>Bacteroidota</taxon>
        <taxon>Cytophagia</taxon>
        <taxon>Cytophagales</taxon>
        <taxon>Reichenbachiellaceae</taxon>
        <taxon>Marinoscillum</taxon>
    </lineage>
</organism>
<dbReference type="RefSeq" id="WP_115869902.1">
    <property type="nucleotide sequence ID" value="NZ_QREG01000025.1"/>
</dbReference>
<keyword evidence="6" id="KW-0732">Signal</keyword>
<evidence type="ECO:0000256" key="5">
    <source>
        <dbReference type="SAM" id="Phobius"/>
    </source>
</evidence>
<keyword evidence="3 5" id="KW-1133">Transmembrane helix</keyword>
<dbReference type="GO" id="GO:0016020">
    <property type="term" value="C:membrane"/>
    <property type="evidence" value="ECO:0007669"/>
    <property type="project" value="UniProtKB-SubCell"/>
</dbReference>
<dbReference type="AlphaFoldDB" id="A0A3D9L0D3"/>
<keyword evidence="2 5" id="KW-0812">Transmembrane</keyword>
<sequence>MKKSLLVIVCMVAAFAGFSNAKYTINDAEVEQVLTESVQVDFNLTATQAEGILGATSIKQDKDPWVAFALSWVLGGIGVHRVYLGGKGSLILIYIVTCFGIFGIVPFIDWIVLLVGAIKGDISQYVGNDKFFMWSN</sequence>
<evidence type="ECO:0000256" key="6">
    <source>
        <dbReference type="SAM" id="SignalP"/>
    </source>
</evidence>
<feature type="transmembrane region" description="Helical" evidence="5">
    <location>
        <begin position="65"/>
        <end position="84"/>
    </location>
</feature>
<keyword evidence="4 5" id="KW-0472">Membrane</keyword>
<feature type="transmembrane region" description="Helical" evidence="5">
    <location>
        <begin position="91"/>
        <end position="118"/>
    </location>
</feature>
<comment type="subcellular location">
    <subcellularLocation>
        <location evidence="1">Membrane</location>
        <topology evidence="1">Multi-pass membrane protein</topology>
    </subcellularLocation>
</comment>
<reference evidence="8 9" key="1">
    <citation type="submission" date="2018-07" db="EMBL/GenBank/DDBJ databases">
        <title>Genomic Encyclopedia of Type Strains, Phase IV (KMG-IV): sequencing the most valuable type-strain genomes for metagenomic binning, comparative biology and taxonomic classification.</title>
        <authorList>
            <person name="Goeker M."/>
        </authorList>
    </citation>
    <scope>NUCLEOTIDE SEQUENCE [LARGE SCALE GENOMIC DNA]</scope>
    <source>
        <strain evidence="8 9">DSM 4134</strain>
    </source>
</reference>
<protein>
    <submittedName>
        <fullName evidence="8">TM2 domain-containing protein</fullName>
    </submittedName>
</protein>
<dbReference type="EMBL" id="QREG01000025">
    <property type="protein sequence ID" value="RED93365.1"/>
    <property type="molecule type" value="Genomic_DNA"/>
</dbReference>
<evidence type="ECO:0000256" key="3">
    <source>
        <dbReference type="ARBA" id="ARBA00022989"/>
    </source>
</evidence>
<comment type="caution">
    <text evidence="8">The sequence shown here is derived from an EMBL/GenBank/DDBJ whole genome shotgun (WGS) entry which is preliminary data.</text>
</comment>
<proteinExistence type="predicted"/>
<feature type="signal peptide" evidence="6">
    <location>
        <begin position="1"/>
        <end position="21"/>
    </location>
</feature>
<feature type="chain" id="PRO_5017692082" evidence="6">
    <location>
        <begin position="22"/>
        <end position="136"/>
    </location>
</feature>
<evidence type="ECO:0000256" key="1">
    <source>
        <dbReference type="ARBA" id="ARBA00004141"/>
    </source>
</evidence>
<keyword evidence="9" id="KW-1185">Reference proteome</keyword>
<evidence type="ECO:0000256" key="2">
    <source>
        <dbReference type="ARBA" id="ARBA00022692"/>
    </source>
</evidence>
<evidence type="ECO:0000256" key="4">
    <source>
        <dbReference type="ARBA" id="ARBA00023136"/>
    </source>
</evidence>
<feature type="domain" description="TM2" evidence="7">
    <location>
        <begin position="60"/>
        <end position="111"/>
    </location>
</feature>
<evidence type="ECO:0000313" key="8">
    <source>
        <dbReference type="EMBL" id="RED93365.1"/>
    </source>
</evidence>
<dbReference type="InterPro" id="IPR007829">
    <property type="entry name" value="TM2"/>
</dbReference>
<gene>
    <name evidence="8" type="ORF">C7460_12510</name>
</gene>
<dbReference type="Proteomes" id="UP000256779">
    <property type="component" value="Unassembled WGS sequence"/>
</dbReference>